<protein>
    <submittedName>
        <fullName evidence="2">Osm1 protein</fullName>
    </submittedName>
</protein>
<comment type="caution">
    <text evidence="2">The sequence shown here is derived from an EMBL/GenBank/DDBJ whole genome shotgun (WGS) entry which is preliminary data.</text>
</comment>
<dbReference type="Proteomes" id="UP000604046">
    <property type="component" value="Unassembled WGS sequence"/>
</dbReference>
<dbReference type="EMBL" id="CAJNDS010001879">
    <property type="protein sequence ID" value="CAE7286463.1"/>
    <property type="molecule type" value="Genomic_DNA"/>
</dbReference>
<sequence>MINSQLGTPHVGNPHIFLNLTARCKHLWHYGWGARSAGSARRLHVYPPAVQIVKTAASKESASQHHVTRHAGQSTSAQVIEGFLVATCLLICCDAMRFAHSGLESLDAVGGWEGIPGGRCHHSQQFASFLTIDTVHPRPRRSSDFVSFFREEDLAPPGGLPPPNGWGEGNDSPCTTCACSDQHGEGAEEEVKAEEELPKMVFPNVPHHSFFPHRRGYKLSQFKVFALFIAGLGCGYAAASSLTRKEEPMELGRNEEVAGARTAAA</sequence>
<keyword evidence="3" id="KW-1185">Reference proteome</keyword>
<feature type="region of interest" description="Disordered" evidence="1">
    <location>
        <begin position="244"/>
        <end position="265"/>
    </location>
</feature>
<feature type="compositionally biased region" description="Basic and acidic residues" evidence="1">
    <location>
        <begin position="244"/>
        <end position="258"/>
    </location>
</feature>
<dbReference type="OrthoDB" id="415951at2759"/>
<evidence type="ECO:0000313" key="2">
    <source>
        <dbReference type="EMBL" id="CAE7286463.1"/>
    </source>
</evidence>
<accession>A0A812N9S1</accession>
<gene>
    <name evidence="2" type="primary">osm1</name>
    <name evidence="2" type="ORF">SNAT2548_LOCUS15146</name>
</gene>
<evidence type="ECO:0000313" key="3">
    <source>
        <dbReference type="Proteomes" id="UP000604046"/>
    </source>
</evidence>
<organism evidence="2 3">
    <name type="scientific">Symbiodinium natans</name>
    <dbReference type="NCBI Taxonomy" id="878477"/>
    <lineage>
        <taxon>Eukaryota</taxon>
        <taxon>Sar</taxon>
        <taxon>Alveolata</taxon>
        <taxon>Dinophyceae</taxon>
        <taxon>Suessiales</taxon>
        <taxon>Symbiodiniaceae</taxon>
        <taxon>Symbiodinium</taxon>
    </lineage>
</organism>
<dbReference type="AlphaFoldDB" id="A0A812N9S1"/>
<name>A0A812N9S1_9DINO</name>
<evidence type="ECO:0000256" key="1">
    <source>
        <dbReference type="SAM" id="MobiDB-lite"/>
    </source>
</evidence>
<reference evidence="2" key="1">
    <citation type="submission" date="2021-02" db="EMBL/GenBank/DDBJ databases">
        <authorList>
            <person name="Dougan E. K."/>
            <person name="Rhodes N."/>
            <person name="Thang M."/>
            <person name="Chan C."/>
        </authorList>
    </citation>
    <scope>NUCLEOTIDE SEQUENCE</scope>
</reference>
<proteinExistence type="predicted"/>